<dbReference type="AlphaFoldDB" id="A0A9Y4NUT7"/>
<dbReference type="PROSITE" id="PS00615">
    <property type="entry name" value="C_TYPE_LECTIN_1"/>
    <property type="match status" value="1"/>
</dbReference>
<organism evidence="5 6">
    <name type="scientific">Stegastes partitus</name>
    <name type="common">bicolor damselfish</name>
    <dbReference type="NCBI Taxonomy" id="144197"/>
    <lineage>
        <taxon>Eukaryota</taxon>
        <taxon>Metazoa</taxon>
        <taxon>Chordata</taxon>
        <taxon>Craniata</taxon>
        <taxon>Vertebrata</taxon>
        <taxon>Euteleostomi</taxon>
        <taxon>Actinopterygii</taxon>
        <taxon>Neopterygii</taxon>
        <taxon>Teleostei</taxon>
        <taxon>Neoteleostei</taxon>
        <taxon>Acanthomorphata</taxon>
        <taxon>Ovalentaria</taxon>
        <taxon>Pomacentridae</taxon>
        <taxon>Stegastes</taxon>
    </lineage>
</organism>
<dbReference type="GeneID" id="103375350"/>
<dbReference type="Gene3D" id="3.10.100.10">
    <property type="entry name" value="Mannose-Binding Protein A, subunit A"/>
    <property type="match status" value="1"/>
</dbReference>
<evidence type="ECO:0000256" key="3">
    <source>
        <dbReference type="SAM" id="Coils"/>
    </source>
</evidence>
<dbReference type="CDD" id="cd03590">
    <property type="entry name" value="CLECT_DC-SIGN_like"/>
    <property type="match status" value="1"/>
</dbReference>
<dbReference type="Pfam" id="PF00059">
    <property type="entry name" value="Lectin_C"/>
    <property type="match status" value="1"/>
</dbReference>
<keyword evidence="1" id="KW-0430">Lectin</keyword>
<dbReference type="InterPro" id="IPR016186">
    <property type="entry name" value="C-type_lectin-like/link_sf"/>
</dbReference>
<evidence type="ECO:0000256" key="1">
    <source>
        <dbReference type="ARBA" id="ARBA00022734"/>
    </source>
</evidence>
<dbReference type="InterPro" id="IPR018378">
    <property type="entry name" value="C-type_lectin_CS"/>
</dbReference>
<dbReference type="Proteomes" id="UP000694891">
    <property type="component" value="Unplaced"/>
</dbReference>
<accession>A0A9Y4NUT7</accession>
<dbReference type="PROSITE" id="PS50041">
    <property type="entry name" value="C_TYPE_LECTIN_2"/>
    <property type="match status" value="1"/>
</dbReference>
<keyword evidence="3" id="KW-0175">Coiled coil</keyword>
<dbReference type="InterPro" id="IPR016187">
    <property type="entry name" value="CTDL_fold"/>
</dbReference>
<dbReference type="InterPro" id="IPR050111">
    <property type="entry name" value="C-type_lectin/snaclec_domain"/>
</dbReference>
<dbReference type="InterPro" id="IPR033989">
    <property type="entry name" value="CD209-like_CTLD"/>
</dbReference>
<keyword evidence="2" id="KW-1015">Disulfide bond</keyword>
<protein>
    <submittedName>
        <fullName evidence="6">CD209 antigen-like protein D</fullName>
    </submittedName>
</protein>
<dbReference type="InterPro" id="IPR001304">
    <property type="entry name" value="C-type_lectin-like"/>
</dbReference>
<gene>
    <name evidence="6" type="primary">LOC103375350</name>
</gene>
<feature type="coiled-coil region" evidence="3">
    <location>
        <begin position="1"/>
        <end position="63"/>
    </location>
</feature>
<dbReference type="GO" id="GO:0030246">
    <property type="term" value="F:carbohydrate binding"/>
    <property type="evidence" value="ECO:0007669"/>
    <property type="project" value="UniProtKB-KW"/>
</dbReference>
<keyword evidence="5" id="KW-1185">Reference proteome</keyword>
<evidence type="ECO:0000313" key="6">
    <source>
        <dbReference type="RefSeq" id="XP_008303828.1"/>
    </source>
</evidence>
<evidence type="ECO:0000313" key="5">
    <source>
        <dbReference type="Proteomes" id="UP000694891"/>
    </source>
</evidence>
<reference evidence="6" key="1">
    <citation type="submission" date="2025-08" db="UniProtKB">
        <authorList>
            <consortium name="RefSeq"/>
        </authorList>
    </citation>
    <scope>IDENTIFICATION</scope>
</reference>
<sequence length="188" mass="22019">MVQREKLIQNLTTDNNALRDELKQMKINSSRLTKEMEVLQSQYNTTAASRDNLQQEVNRLNATTCKVCLQGWIMFNNKCYYISEKGQNKNWEDSRRDCLQRGVDLVMPTTKEELAFVARIHDRTWIGLSDMKQEGTWLWVDGSGVRTAFWRSGEPNNHGDEDCVEIIKEHEKWNDARCSENLPWICED</sequence>
<evidence type="ECO:0000256" key="2">
    <source>
        <dbReference type="ARBA" id="ARBA00023157"/>
    </source>
</evidence>
<dbReference type="RefSeq" id="XP_008303828.1">
    <property type="nucleotide sequence ID" value="XM_008305606.1"/>
</dbReference>
<dbReference type="SMART" id="SM00034">
    <property type="entry name" value="CLECT"/>
    <property type="match status" value="1"/>
</dbReference>
<dbReference type="SUPFAM" id="SSF56436">
    <property type="entry name" value="C-type lectin-like"/>
    <property type="match status" value="1"/>
</dbReference>
<name>A0A9Y4NUT7_9TELE</name>
<feature type="domain" description="C-type lectin" evidence="4">
    <location>
        <begin position="75"/>
        <end position="187"/>
    </location>
</feature>
<proteinExistence type="predicted"/>
<evidence type="ECO:0000259" key="4">
    <source>
        <dbReference type="PROSITE" id="PS50041"/>
    </source>
</evidence>
<dbReference type="PANTHER" id="PTHR22803">
    <property type="entry name" value="MANNOSE, PHOSPHOLIPASE, LECTIN RECEPTOR RELATED"/>
    <property type="match status" value="1"/>
</dbReference>